<evidence type="ECO:0000256" key="3">
    <source>
        <dbReference type="ARBA" id="ARBA00023125"/>
    </source>
</evidence>
<comment type="subcellular location">
    <subcellularLocation>
        <location evidence="1">Nucleus</location>
    </subcellularLocation>
</comment>
<dbReference type="InterPro" id="IPR036864">
    <property type="entry name" value="Zn2-C6_fun-type_DNA-bd_sf"/>
</dbReference>
<evidence type="ECO:0000259" key="6">
    <source>
        <dbReference type="PROSITE" id="PS50048"/>
    </source>
</evidence>
<accession>A0A427XKU7</accession>
<dbReference type="GO" id="GO:0005634">
    <property type="term" value="C:nucleus"/>
    <property type="evidence" value="ECO:0007669"/>
    <property type="project" value="UniProtKB-SubCell"/>
</dbReference>
<protein>
    <recommendedName>
        <fullName evidence="6">Zn(2)-C6 fungal-type domain-containing protein</fullName>
    </recommendedName>
</protein>
<organism evidence="7 8">
    <name type="scientific">Apiotrichum porosum</name>
    <dbReference type="NCBI Taxonomy" id="105984"/>
    <lineage>
        <taxon>Eukaryota</taxon>
        <taxon>Fungi</taxon>
        <taxon>Dikarya</taxon>
        <taxon>Basidiomycota</taxon>
        <taxon>Agaricomycotina</taxon>
        <taxon>Tremellomycetes</taxon>
        <taxon>Trichosporonales</taxon>
        <taxon>Trichosporonaceae</taxon>
        <taxon>Apiotrichum</taxon>
    </lineage>
</organism>
<evidence type="ECO:0000256" key="4">
    <source>
        <dbReference type="ARBA" id="ARBA00023242"/>
    </source>
</evidence>
<dbReference type="CDD" id="cd12148">
    <property type="entry name" value="fungal_TF_MHR"/>
    <property type="match status" value="1"/>
</dbReference>
<reference evidence="7 8" key="1">
    <citation type="submission" date="2018-11" db="EMBL/GenBank/DDBJ databases">
        <title>Genome sequence of Apiotrichum porosum DSM 27194.</title>
        <authorList>
            <person name="Aliyu H."/>
            <person name="Gorte O."/>
            <person name="Ochsenreither K."/>
        </authorList>
    </citation>
    <scope>NUCLEOTIDE SEQUENCE [LARGE SCALE GENOMIC DNA]</scope>
    <source>
        <strain evidence="7 8">DSM 27194</strain>
    </source>
</reference>
<keyword evidence="3" id="KW-0238">DNA-binding</keyword>
<dbReference type="CDD" id="cd00067">
    <property type="entry name" value="GAL4"/>
    <property type="match status" value="1"/>
</dbReference>
<dbReference type="Gene3D" id="4.10.240.10">
    <property type="entry name" value="Zn(2)-C6 fungal-type DNA-binding domain"/>
    <property type="match status" value="1"/>
</dbReference>
<name>A0A427XKU7_9TREE</name>
<dbReference type="Proteomes" id="UP000279236">
    <property type="component" value="Unassembled WGS sequence"/>
</dbReference>
<dbReference type="PANTHER" id="PTHR46910">
    <property type="entry name" value="TRANSCRIPTION FACTOR PDR1"/>
    <property type="match status" value="1"/>
</dbReference>
<feature type="region of interest" description="Disordered" evidence="5">
    <location>
        <begin position="97"/>
        <end position="138"/>
    </location>
</feature>
<feature type="region of interest" description="Disordered" evidence="5">
    <location>
        <begin position="204"/>
        <end position="236"/>
    </location>
</feature>
<dbReference type="EMBL" id="RSCE01000010">
    <property type="protein sequence ID" value="RSH79501.1"/>
    <property type="molecule type" value="Genomic_DNA"/>
</dbReference>
<feature type="compositionally biased region" description="Polar residues" evidence="5">
    <location>
        <begin position="114"/>
        <end position="127"/>
    </location>
</feature>
<evidence type="ECO:0000313" key="8">
    <source>
        <dbReference type="Proteomes" id="UP000279236"/>
    </source>
</evidence>
<dbReference type="GeneID" id="39586096"/>
<evidence type="ECO:0000256" key="5">
    <source>
        <dbReference type="SAM" id="MobiDB-lite"/>
    </source>
</evidence>
<dbReference type="PANTHER" id="PTHR46910:SF3">
    <property type="entry name" value="HALOTOLERANCE PROTEIN 9-RELATED"/>
    <property type="match status" value="1"/>
</dbReference>
<dbReference type="InterPro" id="IPR050987">
    <property type="entry name" value="AtrR-like"/>
</dbReference>
<dbReference type="SUPFAM" id="SSF57701">
    <property type="entry name" value="Zn2/Cys6 DNA-binding domain"/>
    <property type="match status" value="1"/>
</dbReference>
<dbReference type="Pfam" id="PF04082">
    <property type="entry name" value="Fungal_trans"/>
    <property type="match status" value="1"/>
</dbReference>
<dbReference type="InterPro" id="IPR001138">
    <property type="entry name" value="Zn2Cys6_DnaBD"/>
</dbReference>
<dbReference type="GO" id="GO:0000981">
    <property type="term" value="F:DNA-binding transcription factor activity, RNA polymerase II-specific"/>
    <property type="evidence" value="ECO:0007669"/>
    <property type="project" value="InterPro"/>
</dbReference>
<dbReference type="InterPro" id="IPR007219">
    <property type="entry name" value="XnlR_reg_dom"/>
</dbReference>
<dbReference type="OrthoDB" id="39175at2759"/>
<dbReference type="PROSITE" id="PS00463">
    <property type="entry name" value="ZN2_CY6_FUNGAL_1"/>
    <property type="match status" value="1"/>
</dbReference>
<dbReference type="GO" id="GO:0008270">
    <property type="term" value="F:zinc ion binding"/>
    <property type="evidence" value="ECO:0007669"/>
    <property type="project" value="InterPro"/>
</dbReference>
<comment type="caution">
    <text evidence="7">The sequence shown here is derived from an EMBL/GenBank/DDBJ whole genome shotgun (WGS) entry which is preliminary data.</text>
</comment>
<sequence>MPPTRTEPVPNGALPSPPPSSSTPDEPSSAAQPSSTAGPAPPVRGPRTRYLRACDTCRARKVRCDNNDPCEQCAKHNLECTFNADLKLLASSTCRVRKRPRISRPRSASVSSSNTSAKKLQPANSLDNMPPRPKAPAMGAQDRRIECDWASHWFVGSDGLPRLTGVTSGLPMFDAALHIASSSTQWQPDNERDWGALSNMLLADEPTDDTSSRPRQLGGDDGEFFPDRQTAELRPPPTDYYTEVTSVIPEDLLAILIPKFFEVVHACWPIIHPPTFLEQLYRWDDPGCAALAVSMCMLASRYTCDPRVLSIPSDPSSAGRHYHDLFVKLTDLQNGHSLYELIAFFFTSQFFCTDNVPTPLAHTYFSIALSKTIDGGVHKHLPASIPLDENRREMRKRAAWAVFCLDKQYACLSGRHPLLSVMDMSLGKPAPFVEESAATAQSQLLDSKYIEIFEAFVSVSCVLDYALKVPLTVLHDWDFLNDVTGQLEADNVPSINQHMEQAEKLLDEWRRQLPPSLAKRSLADRFTSPLHSAASEQVASTETLISLILCNRRMYQSTIHGPGISEDDTRPHSMAIGRVLRDPVLKHAREMINSCIQMGAIEHLGHLDMLVVYRVFLASRCLITSYLCCRADADREYAFKIRQSINAASILLHRLVTLFPAAIGAAETFDEMCRGNVQHPSAAFV</sequence>
<dbReference type="GO" id="GO:0003677">
    <property type="term" value="F:DNA binding"/>
    <property type="evidence" value="ECO:0007669"/>
    <property type="project" value="UniProtKB-KW"/>
</dbReference>
<dbReference type="Pfam" id="PF00172">
    <property type="entry name" value="Zn_clus"/>
    <property type="match status" value="1"/>
</dbReference>
<keyword evidence="4" id="KW-0539">Nucleus</keyword>
<keyword evidence="2" id="KW-0479">Metal-binding</keyword>
<dbReference type="PROSITE" id="PS50048">
    <property type="entry name" value="ZN2_CY6_FUNGAL_2"/>
    <property type="match status" value="1"/>
</dbReference>
<dbReference type="GO" id="GO:0006351">
    <property type="term" value="P:DNA-templated transcription"/>
    <property type="evidence" value="ECO:0007669"/>
    <property type="project" value="InterPro"/>
</dbReference>
<evidence type="ECO:0000256" key="1">
    <source>
        <dbReference type="ARBA" id="ARBA00004123"/>
    </source>
</evidence>
<dbReference type="SMART" id="SM00906">
    <property type="entry name" value="Fungal_trans"/>
    <property type="match status" value="1"/>
</dbReference>
<dbReference type="AlphaFoldDB" id="A0A427XKU7"/>
<evidence type="ECO:0000256" key="2">
    <source>
        <dbReference type="ARBA" id="ARBA00022723"/>
    </source>
</evidence>
<gene>
    <name evidence="7" type="ORF">EHS24_001553</name>
</gene>
<feature type="domain" description="Zn(2)-C6 fungal-type" evidence="6">
    <location>
        <begin position="53"/>
        <end position="82"/>
    </location>
</feature>
<feature type="region of interest" description="Disordered" evidence="5">
    <location>
        <begin position="1"/>
        <end position="47"/>
    </location>
</feature>
<keyword evidence="8" id="KW-1185">Reference proteome</keyword>
<proteinExistence type="predicted"/>
<dbReference type="RefSeq" id="XP_028474648.1">
    <property type="nucleotide sequence ID" value="XM_028617341.1"/>
</dbReference>
<evidence type="ECO:0000313" key="7">
    <source>
        <dbReference type="EMBL" id="RSH79501.1"/>
    </source>
</evidence>
<dbReference type="SMART" id="SM00066">
    <property type="entry name" value="GAL4"/>
    <property type="match status" value="1"/>
</dbReference>